<name>A0ABN9Q659_9DINO</name>
<protein>
    <submittedName>
        <fullName evidence="2">Uncharacterized protein</fullName>
    </submittedName>
</protein>
<gene>
    <name evidence="2" type="ORF">PCOR1329_LOCUS8189</name>
</gene>
<organism evidence="2 3">
    <name type="scientific">Prorocentrum cordatum</name>
    <dbReference type="NCBI Taxonomy" id="2364126"/>
    <lineage>
        <taxon>Eukaryota</taxon>
        <taxon>Sar</taxon>
        <taxon>Alveolata</taxon>
        <taxon>Dinophyceae</taxon>
        <taxon>Prorocentrales</taxon>
        <taxon>Prorocentraceae</taxon>
        <taxon>Prorocentrum</taxon>
    </lineage>
</organism>
<sequence>MQWGMAPEELLMRFSGGCVKTSRCNGIEVGPVYLWDRIQVVSKGFYQGSGHNAARIRTIKEELETQWAHLFETIIDYMKELRSSAECLECIQHWQQVAARKAEAERQSALTDEVIHAVEKPLKPQVSGNEHSMTAGVASHGSIVEQIQQAEQADGQPPTGRRRVGAQSKRTRLQEELR</sequence>
<dbReference type="EMBL" id="CAUYUJ010002234">
    <property type="protein sequence ID" value="CAK0799865.1"/>
    <property type="molecule type" value="Genomic_DNA"/>
</dbReference>
<accession>A0ABN9Q659</accession>
<reference evidence="2" key="1">
    <citation type="submission" date="2023-10" db="EMBL/GenBank/DDBJ databases">
        <authorList>
            <person name="Chen Y."/>
            <person name="Shah S."/>
            <person name="Dougan E. K."/>
            <person name="Thang M."/>
            <person name="Chan C."/>
        </authorList>
    </citation>
    <scope>NUCLEOTIDE SEQUENCE [LARGE SCALE GENOMIC DNA]</scope>
</reference>
<keyword evidence="3" id="KW-1185">Reference proteome</keyword>
<evidence type="ECO:0000313" key="3">
    <source>
        <dbReference type="Proteomes" id="UP001189429"/>
    </source>
</evidence>
<feature type="non-terminal residue" evidence="2">
    <location>
        <position position="178"/>
    </location>
</feature>
<evidence type="ECO:0000313" key="2">
    <source>
        <dbReference type="EMBL" id="CAK0799865.1"/>
    </source>
</evidence>
<proteinExistence type="predicted"/>
<comment type="caution">
    <text evidence="2">The sequence shown here is derived from an EMBL/GenBank/DDBJ whole genome shotgun (WGS) entry which is preliminary data.</text>
</comment>
<evidence type="ECO:0000256" key="1">
    <source>
        <dbReference type="SAM" id="MobiDB-lite"/>
    </source>
</evidence>
<feature type="region of interest" description="Disordered" evidence="1">
    <location>
        <begin position="121"/>
        <end position="178"/>
    </location>
</feature>
<dbReference type="Proteomes" id="UP001189429">
    <property type="component" value="Unassembled WGS sequence"/>
</dbReference>